<dbReference type="GO" id="GO:0000034">
    <property type="term" value="F:adenine deaminase activity"/>
    <property type="evidence" value="ECO:0007669"/>
    <property type="project" value="TreeGrafter"/>
</dbReference>
<dbReference type="NCBIfam" id="TIGR01430">
    <property type="entry name" value="aden_deam"/>
    <property type="match status" value="1"/>
</dbReference>
<evidence type="ECO:0000256" key="1">
    <source>
        <dbReference type="ARBA" id="ARBA00001947"/>
    </source>
</evidence>
<dbReference type="PANTHER" id="PTHR43114">
    <property type="entry name" value="ADENINE DEAMINASE"/>
    <property type="match status" value="1"/>
</dbReference>
<dbReference type="Proteomes" id="UP000038010">
    <property type="component" value="Unassembled WGS sequence"/>
</dbReference>
<dbReference type="GeneID" id="28736390"/>
<reference evidence="5 6" key="1">
    <citation type="submission" date="2015-06" db="EMBL/GenBank/DDBJ databases">
        <title>Draft genome of the ant-associated black yeast Phialophora attae CBS 131958.</title>
        <authorList>
            <person name="Moreno L.F."/>
            <person name="Stielow B.J."/>
            <person name="de Hoog S."/>
            <person name="Vicente V.A."/>
            <person name="Weiss V.A."/>
            <person name="de Vries M."/>
            <person name="Cruz L.M."/>
            <person name="Souza E.M."/>
        </authorList>
    </citation>
    <scope>NUCLEOTIDE SEQUENCE [LARGE SCALE GENOMIC DNA]</scope>
    <source>
        <strain evidence="5 6">CBS 131958</strain>
    </source>
</reference>
<comment type="cofactor">
    <cofactor evidence="1">
        <name>Zn(2+)</name>
        <dbReference type="ChEBI" id="CHEBI:29105"/>
    </cofactor>
</comment>
<dbReference type="EMBL" id="LFJN01000030">
    <property type="protein sequence ID" value="KPI36522.1"/>
    <property type="molecule type" value="Genomic_DNA"/>
</dbReference>
<dbReference type="GO" id="GO:0043103">
    <property type="term" value="P:hypoxanthine salvage"/>
    <property type="evidence" value="ECO:0007669"/>
    <property type="project" value="TreeGrafter"/>
</dbReference>
<dbReference type="VEuPathDB" id="FungiDB:AB675_4377"/>
<organism evidence="5 6">
    <name type="scientific">Cyphellophora attinorum</name>
    <dbReference type="NCBI Taxonomy" id="1664694"/>
    <lineage>
        <taxon>Eukaryota</taxon>
        <taxon>Fungi</taxon>
        <taxon>Dikarya</taxon>
        <taxon>Ascomycota</taxon>
        <taxon>Pezizomycotina</taxon>
        <taxon>Eurotiomycetes</taxon>
        <taxon>Chaetothyriomycetidae</taxon>
        <taxon>Chaetothyriales</taxon>
        <taxon>Cyphellophoraceae</taxon>
        <taxon>Cyphellophora</taxon>
    </lineage>
</organism>
<protein>
    <submittedName>
        <fullName evidence="5">Putative deaminase</fullName>
    </submittedName>
</protein>
<dbReference type="GO" id="GO:0046872">
    <property type="term" value="F:metal ion binding"/>
    <property type="evidence" value="ECO:0007669"/>
    <property type="project" value="UniProtKB-KW"/>
</dbReference>
<dbReference type="GO" id="GO:0006146">
    <property type="term" value="P:adenine catabolic process"/>
    <property type="evidence" value="ECO:0007669"/>
    <property type="project" value="TreeGrafter"/>
</dbReference>
<dbReference type="AlphaFoldDB" id="A0A0N1GZE9"/>
<evidence type="ECO:0000259" key="4">
    <source>
        <dbReference type="Pfam" id="PF00962"/>
    </source>
</evidence>
<dbReference type="GO" id="GO:0005829">
    <property type="term" value="C:cytosol"/>
    <property type="evidence" value="ECO:0007669"/>
    <property type="project" value="TreeGrafter"/>
</dbReference>
<dbReference type="InterPro" id="IPR001365">
    <property type="entry name" value="A_deaminase_dom"/>
</dbReference>
<comment type="caution">
    <text evidence="5">The sequence shown here is derived from an EMBL/GenBank/DDBJ whole genome shotgun (WGS) entry which is preliminary data.</text>
</comment>
<keyword evidence="6" id="KW-1185">Reference proteome</keyword>
<dbReference type="OrthoDB" id="272271at2759"/>
<keyword evidence="3" id="KW-0378">Hydrolase</keyword>
<dbReference type="Pfam" id="PF00962">
    <property type="entry name" value="A_deaminase"/>
    <property type="match status" value="1"/>
</dbReference>
<proteinExistence type="predicted"/>
<dbReference type="InterPro" id="IPR032466">
    <property type="entry name" value="Metal_Hydrolase"/>
</dbReference>
<dbReference type="PANTHER" id="PTHR43114:SF7">
    <property type="entry name" value="ADENOSINE DEAMINASE DOMAIN-CONTAINING PROTEIN"/>
    <property type="match status" value="1"/>
</dbReference>
<accession>A0A0N1GZE9</accession>
<evidence type="ECO:0000256" key="3">
    <source>
        <dbReference type="ARBA" id="ARBA00022801"/>
    </source>
</evidence>
<evidence type="ECO:0000313" key="6">
    <source>
        <dbReference type="Proteomes" id="UP000038010"/>
    </source>
</evidence>
<evidence type="ECO:0000256" key="2">
    <source>
        <dbReference type="ARBA" id="ARBA00022723"/>
    </source>
</evidence>
<keyword evidence="2" id="KW-0479">Metal-binding</keyword>
<sequence length="374" mass="42459">MEIEAFITNLPKVELHIHIEGTLTPELRWQLGHKNGIALPFDSFEELEASYRPDPDDERIGADGLARFLKQYFGGLEVLRTASDFYELGMRYFRSAAAMNVRHAEVFFDPQAHTERGVPIAEVMQGLQDAQGQAKQELGMTCDYILCFLRSMSAESAEEIYDLCQPYRHTMFCGVGLDGAEAGRPPLLFRSIFERAARDGLKVTSHCDFAQPNTHEHIKQCASTICGTGLDRIDHGLSAADSRELIEMIKNNDIGMTLCPNAYNRRWSDHEVYPLIRRLFDADIKITINSDDPTYMNDKWIVHNMQMVRDRCPFSDVEMIQLAKNAIDICWASPARKKQLMDELFRYQDRMISGKTPACKVVEISGLVPLPSLT</sequence>
<name>A0A0N1GZE9_9EURO</name>
<dbReference type="Gene3D" id="3.20.20.140">
    <property type="entry name" value="Metal-dependent hydrolases"/>
    <property type="match status" value="1"/>
</dbReference>
<dbReference type="STRING" id="1664694.A0A0N1GZE9"/>
<gene>
    <name evidence="5" type="ORF">AB675_4377</name>
</gene>
<dbReference type="SUPFAM" id="SSF51556">
    <property type="entry name" value="Metallo-dependent hydrolases"/>
    <property type="match status" value="1"/>
</dbReference>
<dbReference type="RefSeq" id="XP_017996485.1">
    <property type="nucleotide sequence ID" value="XM_018144510.1"/>
</dbReference>
<feature type="domain" description="Adenosine deaminase" evidence="4">
    <location>
        <begin position="11"/>
        <end position="344"/>
    </location>
</feature>
<evidence type="ECO:0000313" key="5">
    <source>
        <dbReference type="EMBL" id="KPI36522.1"/>
    </source>
</evidence>
<dbReference type="InterPro" id="IPR006330">
    <property type="entry name" value="Ado/ade_deaminase"/>
</dbReference>